<feature type="transmembrane region" description="Helical" evidence="7">
    <location>
        <begin position="46"/>
        <end position="67"/>
    </location>
</feature>
<keyword evidence="10" id="KW-1185">Reference proteome</keyword>
<dbReference type="PATRIC" id="fig|1423738.3.peg.1158"/>
<dbReference type="Pfam" id="PF04977">
    <property type="entry name" value="DivIC"/>
    <property type="match status" value="1"/>
</dbReference>
<name>A0A0R2BS95_9LACO</name>
<evidence type="ECO:0000256" key="7">
    <source>
        <dbReference type="HAMAP-Rule" id="MF_00910"/>
    </source>
</evidence>
<dbReference type="InterPro" id="IPR007060">
    <property type="entry name" value="FtsL/DivIC"/>
</dbReference>
<protein>
    <recommendedName>
        <fullName evidence="7 8">Cell division protein FtsL</fullName>
    </recommendedName>
</protein>
<keyword evidence="6 7" id="KW-0131">Cell cycle</keyword>
<evidence type="ECO:0000256" key="1">
    <source>
        <dbReference type="ARBA" id="ARBA00022475"/>
    </source>
</evidence>
<keyword evidence="2 7" id="KW-0132">Cell division</keyword>
<comment type="caution">
    <text evidence="9">The sequence shown here is derived from an EMBL/GenBank/DDBJ whole genome shotgun (WGS) entry which is preliminary data.</text>
</comment>
<dbReference type="RefSeq" id="WP_057757578.1">
    <property type="nucleotide sequence ID" value="NZ_AYYK01000022.1"/>
</dbReference>
<evidence type="ECO:0000256" key="2">
    <source>
        <dbReference type="ARBA" id="ARBA00022618"/>
    </source>
</evidence>
<dbReference type="InterPro" id="IPR011922">
    <property type="entry name" value="Cell_div_FtsL"/>
</dbReference>
<accession>A0A0R2BS95</accession>
<dbReference type="Proteomes" id="UP000051813">
    <property type="component" value="Unassembled WGS sequence"/>
</dbReference>
<evidence type="ECO:0000256" key="5">
    <source>
        <dbReference type="ARBA" id="ARBA00023136"/>
    </source>
</evidence>
<dbReference type="STRING" id="1423738.FC84_GL001145"/>
<keyword evidence="5 7" id="KW-0472">Membrane</keyword>
<dbReference type="NCBIfam" id="TIGR02209">
    <property type="entry name" value="ftsL_broad"/>
    <property type="match status" value="1"/>
</dbReference>
<dbReference type="GO" id="GO:0043093">
    <property type="term" value="P:FtsZ-dependent cytokinesis"/>
    <property type="evidence" value="ECO:0007669"/>
    <property type="project" value="UniProtKB-UniRule"/>
</dbReference>
<gene>
    <name evidence="7" type="primary">ftsL</name>
    <name evidence="9" type="ORF">FC84_GL001145</name>
</gene>
<proteinExistence type="inferred from homology"/>
<keyword evidence="4 7" id="KW-1133">Transmembrane helix</keyword>
<evidence type="ECO:0000256" key="8">
    <source>
        <dbReference type="NCBIfam" id="TIGR02209"/>
    </source>
</evidence>
<evidence type="ECO:0000313" key="10">
    <source>
        <dbReference type="Proteomes" id="UP000051813"/>
    </source>
</evidence>
<evidence type="ECO:0000256" key="6">
    <source>
        <dbReference type="ARBA" id="ARBA00023306"/>
    </source>
</evidence>
<evidence type="ECO:0000256" key="4">
    <source>
        <dbReference type="ARBA" id="ARBA00022989"/>
    </source>
</evidence>
<dbReference type="HAMAP" id="MF_00910">
    <property type="entry name" value="FtsL"/>
    <property type="match status" value="1"/>
</dbReference>
<dbReference type="GO" id="GO:0032153">
    <property type="term" value="C:cell division site"/>
    <property type="evidence" value="ECO:0007669"/>
    <property type="project" value="UniProtKB-UniRule"/>
</dbReference>
<evidence type="ECO:0000256" key="3">
    <source>
        <dbReference type="ARBA" id="ARBA00022692"/>
    </source>
</evidence>
<comment type="function">
    <text evidence="7">Essential cell division protein.</text>
</comment>
<dbReference type="AlphaFoldDB" id="A0A0R2BS95"/>
<comment type="subcellular location">
    <subcellularLocation>
        <location evidence="7">Cell membrane</location>
        <topology evidence="7">Single-pass type II membrane protein</topology>
    </subcellularLocation>
    <text evidence="7">Localizes to the division septum where it forms a ring structure.</text>
</comment>
<keyword evidence="1 7" id="KW-1003">Cell membrane</keyword>
<keyword evidence="3 7" id="KW-0812">Transmembrane</keyword>
<dbReference type="GO" id="GO:0005886">
    <property type="term" value="C:plasma membrane"/>
    <property type="evidence" value="ECO:0007669"/>
    <property type="project" value="UniProtKB-SubCell"/>
</dbReference>
<sequence length="127" mass="14034">MDSTVRKIQPNIAPEITPEIVTQAKPIELPQISVKQKVRYSTFEKAMACVIAVTAVIMMVMLVHTTVSVSASQRQLQDVQTSITKVKTTNMDLQQEIGELSSSDRLAAFAKKNGLTFKEANVRNVTK</sequence>
<dbReference type="OrthoDB" id="2298695at2"/>
<evidence type="ECO:0000313" key="9">
    <source>
        <dbReference type="EMBL" id="KRM78323.1"/>
    </source>
</evidence>
<reference evidence="9 10" key="1">
    <citation type="journal article" date="2015" name="Genome Announc.">
        <title>Expanding the biotechnology potential of lactobacilli through comparative genomics of 213 strains and associated genera.</title>
        <authorList>
            <person name="Sun Z."/>
            <person name="Harris H.M."/>
            <person name="McCann A."/>
            <person name="Guo C."/>
            <person name="Argimon S."/>
            <person name="Zhang W."/>
            <person name="Yang X."/>
            <person name="Jeffery I.B."/>
            <person name="Cooney J.C."/>
            <person name="Kagawa T.F."/>
            <person name="Liu W."/>
            <person name="Song Y."/>
            <person name="Salvetti E."/>
            <person name="Wrobel A."/>
            <person name="Rasinkangas P."/>
            <person name="Parkhill J."/>
            <person name="Rea M.C."/>
            <person name="O'Sullivan O."/>
            <person name="Ritari J."/>
            <person name="Douillard F.P."/>
            <person name="Paul Ross R."/>
            <person name="Yang R."/>
            <person name="Briner A.E."/>
            <person name="Felis G.E."/>
            <person name="de Vos W.M."/>
            <person name="Barrangou R."/>
            <person name="Klaenhammer T.R."/>
            <person name="Caufield P.W."/>
            <person name="Cui Y."/>
            <person name="Zhang H."/>
            <person name="O'Toole P.W."/>
        </authorList>
    </citation>
    <scope>NUCLEOTIDE SEQUENCE [LARGE SCALE GENOMIC DNA]</scope>
    <source>
        <strain evidence="9 10">DSM 20335</strain>
    </source>
</reference>
<comment type="similarity">
    <text evidence="7">Belongs to the FtsL family.</text>
</comment>
<organism evidence="9 10">
    <name type="scientific">Lapidilactobacillus dextrinicus DSM 20335</name>
    <dbReference type="NCBI Taxonomy" id="1423738"/>
    <lineage>
        <taxon>Bacteria</taxon>
        <taxon>Bacillati</taxon>
        <taxon>Bacillota</taxon>
        <taxon>Bacilli</taxon>
        <taxon>Lactobacillales</taxon>
        <taxon>Lactobacillaceae</taxon>
        <taxon>Lapidilactobacillus</taxon>
    </lineage>
</organism>
<dbReference type="EMBL" id="AYYK01000022">
    <property type="protein sequence ID" value="KRM78323.1"/>
    <property type="molecule type" value="Genomic_DNA"/>
</dbReference>